<dbReference type="SUPFAM" id="SSF53335">
    <property type="entry name" value="S-adenosyl-L-methionine-dependent methyltransferases"/>
    <property type="match status" value="1"/>
</dbReference>
<evidence type="ECO:0000259" key="1">
    <source>
        <dbReference type="Pfam" id="PF08241"/>
    </source>
</evidence>
<comment type="caution">
    <text evidence="2">The sequence shown here is derived from an EMBL/GenBank/DDBJ whole genome shotgun (WGS) entry which is preliminary data.</text>
</comment>
<dbReference type="GO" id="GO:0032259">
    <property type="term" value="P:methylation"/>
    <property type="evidence" value="ECO:0007669"/>
    <property type="project" value="UniProtKB-KW"/>
</dbReference>
<dbReference type="GO" id="GO:0008757">
    <property type="term" value="F:S-adenosylmethionine-dependent methyltransferase activity"/>
    <property type="evidence" value="ECO:0007669"/>
    <property type="project" value="InterPro"/>
</dbReference>
<keyword evidence="3" id="KW-1185">Reference proteome</keyword>
<reference evidence="2 3" key="1">
    <citation type="submission" date="2018-10" db="EMBL/GenBank/DDBJ databases">
        <title>Genomic Encyclopedia of Archaeal and Bacterial Type Strains, Phase II (KMG-II): from individual species to whole genera.</title>
        <authorList>
            <person name="Goeker M."/>
        </authorList>
    </citation>
    <scope>NUCLEOTIDE SEQUENCE [LARGE SCALE GENOMIC DNA]</scope>
    <source>
        <strain evidence="2 3">DSM 14954</strain>
    </source>
</reference>
<organism evidence="2 3">
    <name type="scientific">Solirubrobacter pauli</name>
    <dbReference type="NCBI Taxonomy" id="166793"/>
    <lineage>
        <taxon>Bacteria</taxon>
        <taxon>Bacillati</taxon>
        <taxon>Actinomycetota</taxon>
        <taxon>Thermoleophilia</taxon>
        <taxon>Solirubrobacterales</taxon>
        <taxon>Solirubrobacteraceae</taxon>
        <taxon>Solirubrobacter</taxon>
    </lineage>
</organism>
<keyword evidence="2" id="KW-0489">Methyltransferase</keyword>
<proteinExistence type="predicted"/>
<dbReference type="EMBL" id="RBIL01000001">
    <property type="protein sequence ID" value="RKQ93863.1"/>
    <property type="molecule type" value="Genomic_DNA"/>
</dbReference>
<evidence type="ECO:0000313" key="2">
    <source>
        <dbReference type="EMBL" id="RKQ93863.1"/>
    </source>
</evidence>
<dbReference type="Gene3D" id="3.40.50.150">
    <property type="entry name" value="Vaccinia Virus protein VP39"/>
    <property type="match status" value="1"/>
</dbReference>
<keyword evidence="2" id="KW-0808">Transferase</keyword>
<name>A0A660LIM8_9ACTN</name>
<feature type="domain" description="Methyltransferase type 11" evidence="1">
    <location>
        <begin position="47"/>
        <end position="140"/>
    </location>
</feature>
<dbReference type="Proteomes" id="UP000278962">
    <property type="component" value="Unassembled WGS sequence"/>
</dbReference>
<dbReference type="InterPro" id="IPR029063">
    <property type="entry name" value="SAM-dependent_MTases_sf"/>
</dbReference>
<dbReference type="PANTHER" id="PTHR43591">
    <property type="entry name" value="METHYLTRANSFERASE"/>
    <property type="match status" value="1"/>
</dbReference>
<dbReference type="RefSeq" id="WP_121252358.1">
    <property type="nucleotide sequence ID" value="NZ_RBIL01000001.1"/>
</dbReference>
<dbReference type="Pfam" id="PF08241">
    <property type="entry name" value="Methyltransf_11"/>
    <property type="match status" value="1"/>
</dbReference>
<keyword evidence="2" id="KW-0830">Ubiquinone</keyword>
<dbReference type="InterPro" id="IPR013216">
    <property type="entry name" value="Methyltransf_11"/>
</dbReference>
<accession>A0A660LIM8</accession>
<sequence>MSAADDLDAYFSDFYLRIYAHSDPADDAAEALAAARLAKAAPEHEVLDVGCGFGRHCVPLAEAGYRVTGVDRSQTLLDEARRRAGSQRWPKFARADYRELPFADDRFDAALNLFSLGYQEDANVLAETRRVLKPGGRLVLESQHRDQLVRTWQDNDWRLVGEGRLLLERRTFDPVEGVTQTIQTLIEAGGERESRPTTARIYTASELVALLRAAGFDEVKCWGGYEHEPFTPDSRLVVVATA</sequence>
<evidence type="ECO:0000313" key="3">
    <source>
        <dbReference type="Proteomes" id="UP000278962"/>
    </source>
</evidence>
<dbReference type="CDD" id="cd02440">
    <property type="entry name" value="AdoMet_MTases"/>
    <property type="match status" value="1"/>
</dbReference>
<dbReference type="AlphaFoldDB" id="A0A660LIM8"/>
<gene>
    <name evidence="2" type="ORF">C8N24_3738</name>
</gene>
<protein>
    <submittedName>
        <fullName evidence="2">Ubiquinone/menaquinone biosynthesis C-methylase UbiE</fullName>
    </submittedName>
</protein>
<dbReference type="OrthoDB" id="3172472at2"/>